<name>A0AC35G1Z1_9BILA</name>
<dbReference type="WBParaSite" id="PS1159_v2.g22611.t1">
    <property type="protein sequence ID" value="PS1159_v2.g22611.t1"/>
    <property type="gene ID" value="PS1159_v2.g22611"/>
</dbReference>
<sequence>MLASTAFLSLLIIHSVFGGIFDRDFPKVPFPENPSFGEDIQIPAEYEFEPNFEKSAVAAVEAASEVEQSELRMPGVTLNTNETYLCSTFQLDLQDTHYLLEFEALADAKHVHHIILFGCDEPGNDAKVWDCGEMTANKNSEYQQSPVCKNNPEIIFSWGKNAPKLELPEGVGYPVGGRTKNQNLILQVHYMHEESKEDYSGLRIVSTIIPQPRTAATLLIVTGGTVKAHTTVDFEAACVMDEPIVMHPFAFRVHTHSHGVNVAGYIVNEDAMTKKDEWFLIGERNPQLSQMFAPVSNKSAIIQPGDIIASRCTMKNDENRDITVGSTGADEMCNFYIYYMVEGTQTLKDNTCYSPGYPEYRWSTSAGLNNIPKHHH</sequence>
<evidence type="ECO:0000313" key="2">
    <source>
        <dbReference type="WBParaSite" id="PS1159_v2.g22611.t1"/>
    </source>
</evidence>
<dbReference type="Proteomes" id="UP000887580">
    <property type="component" value="Unplaced"/>
</dbReference>
<protein>
    <submittedName>
        <fullName evidence="2">Peptidylglycine monooxygenase</fullName>
    </submittedName>
</protein>
<reference evidence="2" key="1">
    <citation type="submission" date="2022-11" db="UniProtKB">
        <authorList>
            <consortium name="WormBaseParasite"/>
        </authorList>
    </citation>
    <scope>IDENTIFICATION</scope>
</reference>
<organism evidence="1 2">
    <name type="scientific">Panagrolaimus sp. PS1159</name>
    <dbReference type="NCBI Taxonomy" id="55785"/>
    <lineage>
        <taxon>Eukaryota</taxon>
        <taxon>Metazoa</taxon>
        <taxon>Ecdysozoa</taxon>
        <taxon>Nematoda</taxon>
        <taxon>Chromadorea</taxon>
        <taxon>Rhabditida</taxon>
        <taxon>Tylenchina</taxon>
        <taxon>Panagrolaimomorpha</taxon>
        <taxon>Panagrolaimoidea</taxon>
        <taxon>Panagrolaimidae</taxon>
        <taxon>Panagrolaimus</taxon>
    </lineage>
</organism>
<accession>A0AC35G1Z1</accession>
<proteinExistence type="predicted"/>
<evidence type="ECO:0000313" key="1">
    <source>
        <dbReference type="Proteomes" id="UP000887580"/>
    </source>
</evidence>